<organism evidence="1 2">
    <name type="scientific">Bacillus cereus</name>
    <dbReference type="NCBI Taxonomy" id="1396"/>
    <lineage>
        <taxon>Bacteria</taxon>
        <taxon>Bacillati</taxon>
        <taxon>Bacillota</taxon>
        <taxon>Bacilli</taxon>
        <taxon>Bacillales</taxon>
        <taxon>Bacillaceae</taxon>
        <taxon>Bacillus</taxon>
        <taxon>Bacillus cereus group</taxon>
    </lineage>
</organism>
<dbReference type="InterPro" id="IPR006938">
    <property type="entry name" value="DUF624"/>
</dbReference>
<name>A0A2C1LK00_BACCE</name>
<comment type="caution">
    <text evidence="1">The sequence shown here is derived from an EMBL/GenBank/DDBJ whole genome shotgun (WGS) entry which is preliminary data.</text>
</comment>
<sequence>MTGITNGIYRVCEWVFRFAYVNLLWAVFTLVGLGLFGFMPATTAMFVVIRKWVLGDNEVPIFSTFWASYRREFVKANLLGIILFIIGYLITIEFQILIKATGPFYYIARFGVIAQFILYIMVLMYFFPVFVHFKIKIGYYFNLPFMMCFLYPVLTMFLLVTIFLIHYLTFIIMPGLIFFFGGSVTAFLLMWGSCKVFPHFQIKSSQAIEM</sequence>
<accession>A0A2C1LK00</accession>
<dbReference type="Pfam" id="PF04854">
    <property type="entry name" value="DUF624"/>
    <property type="match status" value="1"/>
</dbReference>
<dbReference type="RefSeq" id="WP_098253063.1">
    <property type="nucleotide sequence ID" value="NZ_JARXKI010000001.1"/>
</dbReference>
<proteinExistence type="predicted"/>
<gene>
    <name evidence="1" type="ORF">COD19_03565</name>
</gene>
<evidence type="ECO:0000313" key="2">
    <source>
        <dbReference type="Proteomes" id="UP000225766"/>
    </source>
</evidence>
<evidence type="ECO:0000313" key="1">
    <source>
        <dbReference type="EMBL" id="PGU05306.1"/>
    </source>
</evidence>
<dbReference type="AlphaFoldDB" id="A0A2C1LK00"/>
<dbReference type="Proteomes" id="UP000225766">
    <property type="component" value="Unassembled WGS sequence"/>
</dbReference>
<protein>
    <recommendedName>
        <fullName evidence="3">DUF624 domain-containing protein</fullName>
    </recommendedName>
</protein>
<evidence type="ECO:0008006" key="3">
    <source>
        <dbReference type="Google" id="ProtNLM"/>
    </source>
</evidence>
<reference evidence="1 2" key="1">
    <citation type="submission" date="2017-09" db="EMBL/GenBank/DDBJ databases">
        <title>Large-scale bioinformatics analysis of Bacillus genomes uncovers conserved roles of natural products in bacterial physiology.</title>
        <authorList>
            <consortium name="Agbiome Team Llc"/>
            <person name="Bleich R.M."/>
            <person name="Grubbs K.J."/>
            <person name="Santa Maria K.C."/>
            <person name="Allen S.E."/>
            <person name="Farag S."/>
            <person name="Shank E.A."/>
            <person name="Bowers A."/>
        </authorList>
    </citation>
    <scope>NUCLEOTIDE SEQUENCE [LARGE SCALE GENOMIC DNA]</scope>
    <source>
        <strain evidence="1 2">AFS040105</strain>
    </source>
</reference>
<dbReference type="EMBL" id="NUMG01000004">
    <property type="protein sequence ID" value="PGU05306.1"/>
    <property type="molecule type" value="Genomic_DNA"/>
</dbReference>